<dbReference type="RefSeq" id="WP_063742059.1">
    <property type="nucleotide sequence ID" value="NZ_CP059075.1"/>
</dbReference>
<keyword evidence="4" id="KW-0949">S-adenosyl-L-methionine</keyword>
<gene>
    <name evidence="5" type="ORF">H0H26_11315</name>
</gene>
<dbReference type="InterPro" id="IPR008854">
    <property type="entry name" value="TPMT"/>
</dbReference>
<dbReference type="PANTHER" id="PTHR32183">
    <property type="match status" value="1"/>
</dbReference>
<dbReference type="AlphaFoldDB" id="A0A7U2NEC3"/>
<proteinExistence type="predicted"/>
<dbReference type="Gene3D" id="3.40.50.150">
    <property type="entry name" value="Vaccinia Virus protein VP39"/>
    <property type="match status" value="1"/>
</dbReference>
<organism evidence="5 6">
    <name type="scientific">Flavobacterium psychrophilum</name>
    <dbReference type="NCBI Taxonomy" id="96345"/>
    <lineage>
        <taxon>Bacteria</taxon>
        <taxon>Pseudomonadati</taxon>
        <taxon>Bacteroidota</taxon>
        <taxon>Flavobacteriia</taxon>
        <taxon>Flavobacteriales</taxon>
        <taxon>Flavobacteriaceae</taxon>
        <taxon>Flavobacterium</taxon>
    </lineage>
</organism>
<keyword evidence="2 5" id="KW-0489">Methyltransferase</keyword>
<protein>
    <submittedName>
        <fullName evidence="5">Methyltransferase domain-containing protein</fullName>
    </submittedName>
</protein>
<reference evidence="5 6" key="1">
    <citation type="submission" date="2020-07" db="EMBL/GenBank/DDBJ databases">
        <title>Genomic characterization of Flavobacterium psychrophilum strains.</title>
        <authorList>
            <person name="Castillo D."/>
            <person name="Jorgensen J."/>
            <person name="Middelboe M."/>
        </authorList>
    </citation>
    <scope>NUCLEOTIDE SEQUENCE [LARGE SCALE GENOMIC DNA]</scope>
    <source>
        <strain evidence="5 6">FPS-R7</strain>
    </source>
</reference>
<sequence length="194" mass="22450">MKKIDQKYWQNRYQTNDIAWDTGKITTPIKAYIDQIEDQSIKILIPGCGNGYEYEYLIKKGFYNSFVADYAQTPINNLKKRIPNCNANQLLISDFFELEGSYDLIIEQTFFCALNPELRVKYAQKMLSLLSPKGKIIGLLFQFPLTEAGPPFGGSKEEYLKLFSTNFNIKTIETAYNSIKPREGNELFFIFTKK</sequence>
<dbReference type="GO" id="GO:0032259">
    <property type="term" value="P:methylation"/>
    <property type="evidence" value="ECO:0007669"/>
    <property type="project" value="UniProtKB-KW"/>
</dbReference>
<evidence type="ECO:0000313" key="6">
    <source>
        <dbReference type="Proteomes" id="UP000596329"/>
    </source>
</evidence>
<accession>A0A7U2NEC3</accession>
<dbReference type="Proteomes" id="UP000596329">
    <property type="component" value="Chromosome"/>
</dbReference>
<dbReference type="EMBL" id="CP059075">
    <property type="protein sequence ID" value="QRE03465.1"/>
    <property type="molecule type" value="Genomic_DNA"/>
</dbReference>
<evidence type="ECO:0000256" key="2">
    <source>
        <dbReference type="ARBA" id="ARBA00022603"/>
    </source>
</evidence>
<dbReference type="PANTHER" id="PTHR32183:SF6">
    <property type="entry name" value="CYSTEINE SULFINATE DESULFINASE_CYSTEINE DESULFURASE AND RELATED ENZYMES"/>
    <property type="match status" value="1"/>
</dbReference>
<name>A0A7U2NEC3_FLAPS</name>
<evidence type="ECO:0000256" key="1">
    <source>
        <dbReference type="ARBA" id="ARBA00022553"/>
    </source>
</evidence>
<keyword evidence="1" id="KW-0597">Phosphoprotein</keyword>
<dbReference type="PROSITE" id="PS51585">
    <property type="entry name" value="SAM_MT_TPMT"/>
    <property type="match status" value="1"/>
</dbReference>
<evidence type="ECO:0000256" key="3">
    <source>
        <dbReference type="ARBA" id="ARBA00022679"/>
    </source>
</evidence>
<dbReference type="Pfam" id="PF05724">
    <property type="entry name" value="TPMT"/>
    <property type="match status" value="1"/>
</dbReference>
<evidence type="ECO:0000256" key="4">
    <source>
        <dbReference type="ARBA" id="ARBA00022691"/>
    </source>
</evidence>
<dbReference type="CDD" id="cd02440">
    <property type="entry name" value="AdoMet_MTases"/>
    <property type="match status" value="1"/>
</dbReference>
<dbReference type="InterPro" id="IPR029063">
    <property type="entry name" value="SAM-dependent_MTases_sf"/>
</dbReference>
<evidence type="ECO:0000313" key="5">
    <source>
        <dbReference type="EMBL" id="QRE03465.1"/>
    </source>
</evidence>
<dbReference type="GO" id="GO:0008757">
    <property type="term" value="F:S-adenosylmethionine-dependent methyltransferase activity"/>
    <property type="evidence" value="ECO:0007669"/>
    <property type="project" value="InterPro"/>
</dbReference>
<dbReference type="SUPFAM" id="SSF53335">
    <property type="entry name" value="S-adenosyl-L-methionine-dependent methyltransferases"/>
    <property type="match status" value="1"/>
</dbReference>
<keyword evidence="3 5" id="KW-0808">Transferase</keyword>